<comment type="caution">
    <text evidence="2">The sequence shown here is derived from an EMBL/GenBank/DDBJ whole genome shotgun (WGS) entry which is preliminary data.</text>
</comment>
<name>A0ABN2I5A0_9ACTN</name>
<reference evidence="2 3" key="1">
    <citation type="journal article" date="2019" name="Int. J. Syst. Evol. Microbiol.">
        <title>The Global Catalogue of Microorganisms (GCM) 10K type strain sequencing project: providing services to taxonomists for standard genome sequencing and annotation.</title>
        <authorList>
            <consortium name="The Broad Institute Genomics Platform"/>
            <consortium name="The Broad Institute Genome Sequencing Center for Infectious Disease"/>
            <person name="Wu L."/>
            <person name="Ma J."/>
        </authorList>
    </citation>
    <scope>NUCLEOTIDE SEQUENCE [LARGE SCALE GENOMIC DNA]</scope>
    <source>
        <strain evidence="2 3">JCM 14718</strain>
    </source>
</reference>
<dbReference type="EMBL" id="BAAANY010000021">
    <property type="protein sequence ID" value="GAA1698874.1"/>
    <property type="molecule type" value="Genomic_DNA"/>
</dbReference>
<sequence>MMARTPTQNALAAVELMRDGRFAEMGDMFAPQVRALVTADAIQRGWAAGVDRYGPVVATGMAVSEAAGPGAVVVRIPVRFQHGEVAVVVSVNNAGWLTGIQFAAAEAAQPAAPWEAPEYVDVAEFDEKDVTLGAGEFAVPGTLSLPHRPGPLPAVVLLCGSGPLDRDETIGRNKPFKDLAWGLASRGVAVLRFDKVTYVHGAKLGKVRGFTATDEYVPAAVAAIQLLREHPAIDSARVFVLGHSLGGTVAPRVAHAEKSVAGLVILAGGAQPLHWATVRQITYLASLEPAAAAAAQPAIDAITAQARRVDSPDLSPQTPASDLPFGVSAAYWLDLRDYRPAEVAAGLGKPIFVVQGGRDYQVTVADDLAIWKAGLVGRPDVTIRVYDADNHLFTPGTGRSTPAEYEPVQHMDPEVVADIAGWLS</sequence>
<dbReference type="InterPro" id="IPR022742">
    <property type="entry name" value="Hydrolase_4"/>
</dbReference>
<dbReference type="InterPro" id="IPR053145">
    <property type="entry name" value="AB_hydrolase_Est10"/>
</dbReference>
<evidence type="ECO:0000313" key="2">
    <source>
        <dbReference type="EMBL" id="GAA1698874.1"/>
    </source>
</evidence>
<dbReference type="GO" id="GO:0016787">
    <property type="term" value="F:hydrolase activity"/>
    <property type="evidence" value="ECO:0007669"/>
    <property type="project" value="UniProtKB-KW"/>
</dbReference>
<dbReference type="Pfam" id="PF12146">
    <property type="entry name" value="Hydrolase_4"/>
    <property type="match status" value="1"/>
</dbReference>
<proteinExistence type="predicted"/>
<evidence type="ECO:0000259" key="1">
    <source>
        <dbReference type="Pfam" id="PF12146"/>
    </source>
</evidence>
<evidence type="ECO:0000313" key="3">
    <source>
        <dbReference type="Proteomes" id="UP001500618"/>
    </source>
</evidence>
<dbReference type="SUPFAM" id="SSF53474">
    <property type="entry name" value="alpha/beta-Hydrolases"/>
    <property type="match status" value="1"/>
</dbReference>
<dbReference type="InterPro" id="IPR029058">
    <property type="entry name" value="AB_hydrolase_fold"/>
</dbReference>
<dbReference type="PANTHER" id="PTHR43265">
    <property type="entry name" value="ESTERASE ESTD"/>
    <property type="match status" value="1"/>
</dbReference>
<dbReference type="Gene3D" id="3.10.450.590">
    <property type="match status" value="1"/>
</dbReference>
<keyword evidence="2" id="KW-0378">Hydrolase</keyword>
<dbReference type="RefSeq" id="WP_344313327.1">
    <property type="nucleotide sequence ID" value="NZ_BAAANY010000021.1"/>
</dbReference>
<dbReference type="Gene3D" id="3.40.50.1820">
    <property type="entry name" value="alpha/beta hydrolase"/>
    <property type="match status" value="1"/>
</dbReference>
<accession>A0ABN2I5A0</accession>
<dbReference type="PANTHER" id="PTHR43265:SF1">
    <property type="entry name" value="ESTERASE ESTD"/>
    <property type="match status" value="1"/>
</dbReference>
<protein>
    <submittedName>
        <fullName evidence="2">Alpha/beta hydrolase</fullName>
    </submittedName>
</protein>
<dbReference type="Proteomes" id="UP001500618">
    <property type="component" value="Unassembled WGS sequence"/>
</dbReference>
<organism evidence="2 3">
    <name type="scientific">Fodinicola feengrottensis</name>
    <dbReference type="NCBI Taxonomy" id="435914"/>
    <lineage>
        <taxon>Bacteria</taxon>
        <taxon>Bacillati</taxon>
        <taxon>Actinomycetota</taxon>
        <taxon>Actinomycetes</taxon>
        <taxon>Mycobacteriales</taxon>
        <taxon>Fodinicola</taxon>
    </lineage>
</organism>
<gene>
    <name evidence="2" type="ORF">GCM10009765_55400</name>
</gene>
<feature type="domain" description="Serine aminopeptidase S33" evidence="1">
    <location>
        <begin position="176"/>
        <end position="318"/>
    </location>
</feature>
<keyword evidence="3" id="KW-1185">Reference proteome</keyword>